<dbReference type="CDD" id="cd01671">
    <property type="entry name" value="CARD"/>
    <property type="match status" value="1"/>
</dbReference>
<organism evidence="3 4">
    <name type="scientific">Stylophora pistillata</name>
    <name type="common">Smooth cauliflower coral</name>
    <dbReference type="NCBI Taxonomy" id="50429"/>
    <lineage>
        <taxon>Eukaryota</taxon>
        <taxon>Metazoa</taxon>
        <taxon>Cnidaria</taxon>
        <taxon>Anthozoa</taxon>
        <taxon>Hexacorallia</taxon>
        <taxon>Scleractinia</taxon>
        <taxon>Astrocoeniina</taxon>
        <taxon>Pocilloporidae</taxon>
        <taxon>Stylophora</taxon>
    </lineage>
</organism>
<evidence type="ECO:0000313" key="4">
    <source>
        <dbReference type="Proteomes" id="UP000225706"/>
    </source>
</evidence>
<evidence type="ECO:0000313" key="3">
    <source>
        <dbReference type="EMBL" id="PFX19976.1"/>
    </source>
</evidence>
<dbReference type="EMBL" id="LSMT01000335">
    <property type="protein sequence ID" value="PFX19976.1"/>
    <property type="molecule type" value="Genomic_DNA"/>
</dbReference>
<comment type="caution">
    <text evidence="3">The sequence shown here is derived from an EMBL/GenBank/DDBJ whole genome shotgun (WGS) entry which is preliminary data.</text>
</comment>
<dbReference type="InterPro" id="IPR011029">
    <property type="entry name" value="DEATH-like_dom_sf"/>
</dbReference>
<feature type="domain" description="CARD" evidence="2">
    <location>
        <begin position="356"/>
        <end position="421"/>
    </location>
</feature>
<proteinExistence type="predicted"/>
<dbReference type="GO" id="GO:0042981">
    <property type="term" value="P:regulation of apoptotic process"/>
    <property type="evidence" value="ECO:0007669"/>
    <property type="project" value="InterPro"/>
</dbReference>
<evidence type="ECO:0000256" key="1">
    <source>
        <dbReference type="SAM" id="MobiDB-lite"/>
    </source>
</evidence>
<dbReference type="Pfam" id="PF00619">
    <property type="entry name" value="CARD"/>
    <property type="match status" value="1"/>
</dbReference>
<dbReference type="AlphaFoldDB" id="A0A2B4RS28"/>
<gene>
    <name evidence="3" type="ORF">AWC38_SpisGene15581</name>
</gene>
<feature type="compositionally biased region" description="Basic and acidic residues" evidence="1">
    <location>
        <begin position="64"/>
        <end position="87"/>
    </location>
</feature>
<evidence type="ECO:0000259" key="2">
    <source>
        <dbReference type="PROSITE" id="PS50209"/>
    </source>
</evidence>
<reference evidence="4" key="1">
    <citation type="journal article" date="2017" name="bioRxiv">
        <title>Comparative analysis of the genomes of Stylophora pistillata and Acropora digitifera provides evidence for extensive differences between species of corals.</title>
        <authorList>
            <person name="Voolstra C.R."/>
            <person name="Li Y."/>
            <person name="Liew Y.J."/>
            <person name="Baumgarten S."/>
            <person name="Zoccola D."/>
            <person name="Flot J.-F."/>
            <person name="Tambutte S."/>
            <person name="Allemand D."/>
            <person name="Aranda M."/>
        </authorList>
    </citation>
    <scope>NUCLEOTIDE SEQUENCE [LARGE SCALE GENOMIC DNA]</scope>
</reference>
<keyword evidence="4" id="KW-1185">Reference proteome</keyword>
<name>A0A2B4RS28_STYPI</name>
<dbReference type="Gene3D" id="1.10.533.10">
    <property type="entry name" value="Death Domain, Fas"/>
    <property type="match status" value="1"/>
</dbReference>
<dbReference type="Proteomes" id="UP000225706">
    <property type="component" value="Unassembled WGS sequence"/>
</dbReference>
<feature type="region of interest" description="Disordered" evidence="1">
    <location>
        <begin position="43"/>
        <end position="87"/>
    </location>
</feature>
<accession>A0A2B4RS28</accession>
<dbReference type="PROSITE" id="PS50209">
    <property type="entry name" value="CARD"/>
    <property type="match status" value="1"/>
</dbReference>
<dbReference type="OrthoDB" id="6003221at2759"/>
<dbReference type="SUPFAM" id="SSF47986">
    <property type="entry name" value="DEATH domain"/>
    <property type="match status" value="1"/>
</dbReference>
<dbReference type="InterPro" id="IPR001315">
    <property type="entry name" value="CARD"/>
</dbReference>
<sequence length="448" mass="50865">MDDKENPHYNTGTVADNNGLQTLEEATSAMNLWSSSLGIDQSPAEATGRFSRPYSNSHHAHVRRSSDDREEGLLHESEHSHEKQGCPYLDRMKEPVLIHPVGLENLDELPMRTHSQPDERSRFRNRFAQPIRGTSLQISTSSQQQDKNIPQQEICGQRCEFVSTTRRPNGVGIQGLSDDPETSPGSRKLCFLFLFKRGIIARDDLCHALYIIPVDDFQKRFPKIKQYEAVVCHATEFPMAEEKLMKPNSLFHRVWIDGICKIQFEIVGGENFSIVSPSEIIANVTEILSRSKDRVGCGFSADVLTRCTGGKDKLFEDNIRIGIQSGSQSFHFMLPIAYYEANISPWLFNAHAVTLMPDEDREVLRSCHVSLLENIGNPISVCDHLYQHKIFDSGDLEEIQNITRKRDRNAFLLHTIQTRGNILDLVIEIMKSQRENQGAAAILQEKRH</sequence>
<protein>
    <recommendedName>
        <fullName evidence="2">CARD domain-containing protein</fullName>
    </recommendedName>
</protein>